<reference evidence="4" key="1">
    <citation type="journal article" date="2023" name="G3 (Bethesda)">
        <title>A reference genome for the long-term kleptoplast-retaining sea slug Elysia crispata morphotype clarki.</title>
        <authorList>
            <person name="Eastman K.E."/>
            <person name="Pendleton A.L."/>
            <person name="Shaikh M.A."/>
            <person name="Suttiyut T."/>
            <person name="Ogas R."/>
            <person name="Tomko P."/>
            <person name="Gavelis G."/>
            <person name="Widhalm J.R."/>
            <person name="Wisecaver J.H."/>
        </authorList>
    </citation>
    <scope>NUCLEOTIDE SEQUENCE</scope>
    <source>
        <strain evidence="4">ECLA1</strain>
    </source>
</reference>
<feature type="signal peptide" evidence="2">
    <location>
        <begin position="1"/>
        <end position="18"/>
    </location>
</feature>
<dbReference type="SMART" id="SM00060">
    <property type="entry name" value="FN3"/>
    <property type="match status" value="2"/>
</dbReference>
<dbReference type="SUPFAM" id="SSF48726">
    <property type="entry name" value="Immunoglobulin"/>
    <property type="match status" value="1"/>
</dbReference>
<comment type="caution">
    <text evidence="4">The sequence shown here is derived from an EMBL/GenBank/DDBJ whole genome shotgun (WGS) entry which is preliminary data.</text>
</comment>
<evidence type="ECO:0000256" key="2">
    <source>
        <dbReference type="SAM" id="SignalP"/>
    </source>
</evidence>
<dbReference type="InterPro" id="IPR036116">
    <property type="entry name" value="FN3_sf"/>
</dbReference>
<dbReference type="SMART" id="SM00409">
    <property type="entry name" value="IG"/>
    <property type="match status" value="1"/>
</dbReference>
<evidence type="ECO:0000313" key="5">
    <source>
        <dbReference type="Proteomes" id="UP001283361"/>
    </source>
</evidence>
<keyword evidence="2" id="KW-0732">Signal</keyword>
<keyword evidence="5" id="KW-1185">Reference proteome</keyword>
<proteinExistence type="predicted"/>
<dbReference type="InterPro" id="IPR003599">
    <property type="entry name" value="Ig_sub"/>
</dbReference>
<gene>
    <name evidence="4" type="ORF">RRG08_003781</name>
</gene>
<evidence type="ECO:0000256" key="1">
    <source>
        <dbReference type="SAM" id="MobiDB-lite"/>
    </source>
</evidence>
<feature type="compositionally biased region" description="Polar residues" evidence="1">
    <location>
        <begin position="1385"/>
        <end position="1412"/>
    </location>
</feature>
<evidence type="ECO:0000259" key="3">
    <source>
        <dbReference type="PROSITE" id="PS50853"/>
    </source>
</evidence>
<dbReference type="CDD" id="cd00063">
    <property type="entry name" value="FN3"/>
    <property type="match status" value="1"/>
</dbReference>
<dbReference type="Proteomes" id="UP001283361">
    <property type="component" value="Unassembled WGS sequence"/>
</dbReference>
<sequence length="1424" mass="157261">MLSYLFLVLLASQSGILCLDFLESLEGELQSVTGNVYVYVAQKLELNCTLGEKWTNWSSQNIQFYHYQPLNFEPDSPGPRCLDKQTHVSSPMSATLVINNITLDDAGEYSCNVGKSNCSKDKLVGVANDVNVEYAPQNVTNLICVVEDWTERMECNWDHPVKYVKWTDISVTLHFGVEIGKVTAKCPHQNETSCEWRNTVEFSASPQYLLRICVINKKTNDSAQKMFKIETMKSVQPSPVINLEIKNLPERNGCLQLTWSHKKPSRDIIFRIKHKASGDEQFTTLENVTRNGIANVSAQNGASLSYVTCGYKPWTTHKFALDCYPAGYYSGYWSKPIIKAIITPQTAPRLGPQISQGSYVSGPCINHQRSVTIFWSDMEKEAQNGIITTVSVHVGKAGKPLWKGLNGHYSAAIELGCQKQKLRIFAHNEAGPSQVPSEILIPPAEAADLGLTRLFALALRAGIEFRGPARTPFLFMRRFELYKRLAEVPLLLQDSFSIEMTREGNMTSELSAVWHTFSAAQSFSPDNFTLFWCKRLWPSKDCKGPVSWQLVPSDKNVWPITANITYATDYLFGISVTNKATHYSSQIFWTDCLFDKDATSVPAPSNLELEPDTEGIKVRWHPVPCSYSSPFKVDEYIVKWQKNIGNDEEVEKQTVSRSTSSYKIEQLQAEIPYLVTVQSKSFQQLGNEADWMKQIPLKKNSSDSYLGLALGLPVGIVAFIIFISIFGYCYCKHKEVDKNVQNVQDLLELSQKHEKISKLPIKKSERESNGFYEVSGCVTREAATGDLTSSCSDEDETGSSINDNSGAILIRSRGSFIQNIAQCLQFWGKKHPEKEKQTVTFTNISTTDQIRSEESVTSVVANKQNSNALVKDGEDKSILHQEPKKSIMRDGTIPLAAGEQQVAQQGHSISACKPNIDLYSQMDSNMALSELPASFHDETDTDGQRGESVNSYIQMKSKCSTNESQVTNSLLTRPIEKLGNTDFVAMRVEQESFGLNAHSNLLVLPGNPANVKKNGVAVLDIDTSLEVRDASLPHKNPEIYVHHSDIKGQVFAKNNCSFDSFQDGIGNLEAKDQRTDLPGDSLGCILSGVMEEAALSQLQQSDNSMSDTDEANQVRAKIDYVALNLMTSNIVKDDIPNLMTSKTSSIFNHSNICSTSPSVIDPTFSELIPGTSVHTNSVSTTNPMYSVKTSTQSLDPPYVSCTDPSISNVPHLPITTLHTINPTNVLNTTSTFNSSHNINLHTSDPTDKNPSDSKGNFDSHVSSNSTQAVNGSHASNTWSSTPSFTGSGYVSLSETSQGLRTADYVSQAPSSSLIHSPFVPHIVIDSQCSRKALSFSDLPYVSNSSPSVSDAQFNVHTSPSFNDPPYVSNTSPSVNYAEINAHTSPSFSDPPYVSNTSPSVRNGDNNSHSTLSFVDPPYISNTPY</sequence>
<dbReference type="InterPro" id="IPR013783">
    <property type="entry name" value="Ig-like_fold"/>
</dbReference>
<feature type="domain" description="Fibronectin type-III" evidence="3">
    <location>
        <begin position="603"/>
        <end position="700"/>
    </location>
</feature>
<feature type="compositionally biased region" description="Polar residues" evidence="1">
    <location>
        <begin position="1258"/>
        <end position="1277"/>
    </location>
</feature>
<dbReference type="PROSITE" id="PS50853">
    <property type="entry name" value="FN3"/>
    <property type="match status" value="1"/>
</dbReference>
<protein>
    <recommendedName>
        <fullName evidence="3">Fibronectin type-III domain-containing protein</fullName>
    </recommendedName>
</protein>
<dbReference type="InterPro" id="IPR003961">
    <property type="entry name" value="FN3_dom"/>
</dbReference>
<feature type="region of interest" description="Disordered" evidence="1">
    <location>
        <begin position="1236"/>
        <end position="1277"/>
    </location>
</feature>
<dbReference type="Gene3D" id="2.60.40.10">
    <property type="entry name" value="Immunoglobulins"/>
    <property type="match status" value="3"/>
</dbReference>
<dbReference type="EMBL" id="JAWDGP010001105">
    <property type="protein sequence ID" value="KAK3794636.1"/>
    <property type="molecule type" value="Genomic_DNA"/>
</dbReference>
<dbReference type="InterPro" id="IPR036179">
    <property type="entry name" value="Ig-like_dom_sf"/>
</dbReference>
<organism evidence="4 5">
    <name type="scientific">Elysia crispata</name>
    <name type="common">lettuce slug</name>
    <dbReference type="NCBI Taxonomy" id="231223"/>
    <lineage>
        <taxon>Eukaryota</taxon>
        <taxon>Metazoa</taxon>
        <taxon>Spiralia</taxon>
        <taxon>Lophotrochozoa</taxon>
        <taxon>Mollusca</taxon>
        <taxon>Gastropoda</taxon>
        <taxon>Heterobranchia</taxon>
        <taxon>Euthyneura</taxon>
        <taxon>Panpulmonata</taxon>
        <taxon>Sacoglossa</taxon>
        <taxon>Placobranchoidea</taxon>
        <taxon>Plakobranchidae</taxon>
        <taxon>Elysia</taxon>
    </lineage>
</organism>
<dbReference type="Pfam" id="PF00041">
    <property type="entry name" value="fn3"/>
    <property type="match status" value="1"/>
</dbReference>
<name>A0AAE1AWM7_9GAST</name>
<feature type="chain" id="PRO_5042127542" description="Fibronectin type-III domain-containing protein" evidence="2">
    <location>
        <begin position="19"/>
        <end position="1424"/>
    </location>
</feature>
<feature type="compositionally biased region" description="Basic and acidic residues" evidence="1">
    <location>
        <begin position="1244"/>
        <end position="1257"/>
    </location>
</feature>
<feature type="region of interest" description="Disordered" evidence="1">
    <location>
        <begin position="1385"/>
        <end position="1424"/>
    </location>
</feature>
<dbReference type="SUPFAM" id="SSF49265">
    <property type="entry name" value="Fibronectin type III"/>
    <property type="match status" value="2"/>
</dbReference>
<accession>A0AAE1AWM7</accession>
<evidence type="ECO:0000313" key="4">
    <source>
        <dbReference type="EMBL" id="KAK3794636.1"/>
    </source>
</evidence>